<dbReference type="OMA" id="RSHQDWD"/>
<feature type="transmembrane region" description="Helical" evidence="1">
    <location>
        <begin position="27"/>
        <end position="50"/>
    </location>
</feature>
<keyword evidence="3" id="KW-1185">Reference proteome</keyword>
<name>A0A8S1MPG8_PARPR</name>
<protein>
    <recommendedName>
        <fullName evidence="4">Transmembrane protein</fullName>
    </recommendedName>
</protein>
<keyword evidence="1" id="KW-1133">Transmembrane helix</keyword>
<accession>A0A8S1MPG8</accession>
<gene>
    <name evidence="2" type="ORF">PPRIM_AZ9-3.1.T0690033</name>
</gene>
<dbReference type="EMBL" id="CAJJDM010000072">
    <property type="protein sequence ID" value="CAD8082947.1"/>
    <property type="molecule type" value="Genomic_DNA"/>
</dbReference>
<organism evidence="2 3">
    <name type="scientific">Paramecium primaurelia</name>
    <dbReference type="NCBI Taxonomy" id="5886"/>
    <lineage>
        <taxon>Eukaryota</taxon>
        <taxon>Sar</taxon>
        <taxon>Alveolata</taxon>
        <taxon>Ciliophora</taxon>
        <taxon>Intramacronucleata</taxon>
        <taxon>Oligohymenophorea</taxon>
        <taxon>Peniculida</taxon>
        <taxon>Parameciidae</taxon>
        <taxon>Paramecium</taxon>
    </lineage>
</organism>
<keyword evidence="1" id="KW-0812">Transmembrane</keyword>
<feature type="transmembrane region" description="Helical" evidence="1">
    <location>
        <begin position="87"/>
        <end position="107"/>
    </location>
</feature>
<dbReference type="AlphaFoldDB" id="A0A8S1MPG8"/>
<feature type="transmembrane region" description="Helical" evidence="1">
    <location>
        <begin position="56"/>
        <end position="80"/>
    </location>
</feature>
<evidence type="ECO:0008006" key="4">
    <source>
        <dbReference type="Google" id="ProtNLM"/>
    </source>
</evidence>
<sequence>MSDRLLDFSISQDSITLIHTRNQHYTYIMGSIILNSITLLAFSIIQGYILRSHQDWDAIAVLIFACITIVLEGLSLLQVFHMQTQKLIITTSVIIVTETLILAISIFQTTTEEFEHDSKFEILVQVIAIILFFVIAIIKLILVIKLKKVLDLTRATNQIKEGMRSKQAYENFSKTLK</sequence>
<proteinExistence type="predicted"/>
<dbReference type="Proteomes" id="UP000688137">
    <property type="component" value="Unassembled WGS sequence"/>
</dbReference>
<feature type="transmembrane region" description="Helical" evidence="1">
    <location>
        <begin position="122"/>
        <end position="144"/>
    </location>
</feature>
<reference evidence="2" key="1">
    <citation type="submission" date="2021-01" db="EMBL/GenBank/DDBJ databases">
        <authorList>
            <consortium name="Genoscope - CEA"/>
            <person name="William W."/>
        </authorList>
    </citation>
    <scope>NUCLEOTIDE SEQUENCE</scope>
</reference>
<evidence type="ECO:0000256" key="1">
    <source>
        <dbReference type="SAM" id="Phobius"/>
    </source>
</evidence>
<comment type="caution">
    <text evidence="2">The sequence shown here is derived from an EMBL/GenBank/DDBJ whole genome shotgun (WGS) entry which is preliminary data.</text>
</comment>
<keyword evidence="1" id="KW-0472">Membrane</keyword>
<evidence type="ECO:0000313" key="2">
    <source>
        <dbReference type="EMBL" id="CAD8082947.1"/>
    </source>
</evidence>
<evidence type="ECO:0000313" key="3">
    <source>
        <dbReference type="Proteomes" id="UP000688137"/>
    </source>
</evidence>